<keyword evidence="1" id="KW-0805">Transcription regulation</keyword>
<accession>A0AAV5G8N5</accession>
<dbReference type="SUPFAM" id="SSF46785">
    <property type="entry name" value="Winged helix' DNA-binding domain"/>
    <property type="match status" value="1"/>
</dbReference>
<dbReference type="InterPro" id="IPR036390">
    <property type="entry name" value="WH_DNA-bd_sf"/>
</dbReference>
<dbReference type="InterPro" id="IPR000524">
    <property type="entry name" value="Tscrpt_reg_HTH_GntR"/>
</dbReference>
<protein>
    <submittedName>
        <fullName evidence="6">GntR family transcriptional regulator</fullName>
    </submittedName>
</protein>
<evidence type="ECO:0000313" key="7">
    <source>
        <dbReference type="Proteomes" id="UP001054925"/>
    </source>
</evidence>
<feature type="region of interest" description="Disordered" evidence="4">
    <location>
        <begin position="238"/>
        <end position="267"/>
    </location>
</feature>
<dbReference type="Proteomes" id="UP001054925">
    <property type="component" value="Unassembled WGS sequence"/>
</dbReference>
<dbReference type="PROSITE" id="PS50949">
    <property type="entry name" value="HTH_GNTR"/>
    <property type="match status" value="1"/>
</dbReference>
<dbReference type="PANTHER" id="PTHR44846:SF17">
    <property type="entry name" value="GNTR-FAMILY TRANSCRIPTIONAL REGULATOR"/>
    <property type="match status" value="1"/>
</dbReference>
<keyword evidence="2" id="KW-0238">DNA-binding</keyword>
<dbReference type="Pfam" id="PF07702">
    <property type="entry name" value="UTRA"/>
    <property type="match status" value="1"/>
</dbReference>
<dbReference type="SMART" id="SM00866">
    <property type="entry name" value="UTRA"/>
    <property type="match status" value="1"/>
</dbReference>
<dbReference type="Pfam" id="PF00392">
    <property type="entry name" value="GntR"/>
    <property type="match status" value="1"/>
</dbReference>
<dbReference type="InterPro" id="IPR028978">
    <property type="entry name" value="Chorismate_lyase_/UTRA_dom_sf"/>
</dbReference>
<dbReference type="EMBL" id="BQKK01000001">
    <property type="protein sequence ID" value="GJN41851.1"/>
    <property type="molecule type" value="Genomic_DNA"/>
</dbReference>
<dbReference type="GO" id="GO:0003677">
    <property type="term" value="F:DNA binding"/>
    <property type="evidence" value="ECO:0007669"/>
    <property type="project" value="UniProtKB-KW"/>
</dbReference>
<feature type="compositionally biased region" description="Basic and acidic residues" evidence="4">
    <location>
        <begin position="249"/>
        <end position="259"/>
    </location>
</feature>
<evidence type="ECO:0000256" key="1">
    <source>
        <dbReference type="ARBA" id="ARBA00023015"/>
    </source>
</evidence>
<evidence type="ECO:0000259" key="5">
    <source>
        <dbReference type="PROSITE" id="PS50949"/>
    </source>
</evidence>
<gene>
    <name evidence="6" type="ORF">CAT723_03300</name>
</gene>
<dbReference type="InterPro" id="IPR050679">
    <property type="entry name" value="Bact_HTH_transcr_reg"/>
</dbReference>
<dbReference type="SMART" id="SM00345">
    <property type="entry name" value="HTH_GNTR"/>
    <property type="match status" value="1"/>
</dbReference>
<dbReference type="RefSeq" id="WP_003849519.1">
    <property type="nucleotide sequence ID" value="NZ_BQKK01000001.1"/>
</dbReference>
<dbReference type="GO" id="GO:0003700">
    <property type="term" value="F:DNA-binding transcription factor activity"/>
    <property type="evidence" value="ECO:0007669"/>
    <property type="project" value="InterPro"/>
</dbReference>
<dbReference type="InterPro" id="IPR036388">
    <property type="entry name" value="WH-like_DNA-bd_sf"/>
</dbReference>
<dbReference type="PRINTS" id="PR00035">
    <property type="entry name" value="HTHGNTR"/>
</dbReference>
<evidence type="ECO:0000313" key="6">
    <source>
        <dbReference type="EMBL" id="GJN41851.1"/>
    </source>
</evidence>
<dbReference type="PANTHER" id="PTHR44846">
    <property type="entry name" value="MANNOSYL-D-GLYCERATE TRANSPORT/METABOLISM SYSTEM REPRESSOR MNGR-RELATED"/>
    <property type="match status" value="1"/>
</dbReference>
<evidence type="ECO:0000256" key="2">
    <source>
        <dbReference type="ARBA" id="ARBA00023125"/>
    </source>
</evidence>
<proteinExistence type="predicted"/>
<keyword evidence="3" id="KW-0804">Transcription</keyword>
<sequence>MSRKQQYQIVAAHLRKQIKNGTLPPGSAIPSEAELCRQFDCARGTIRQAITALRNEGLVSSGQGRRTRVLDTVPTQSFDGVLSFSQWCHSSGVEPGQQTQYVMRRPADAELAAHLELPVGTPVVSVYRLRLMDGEPVMVERLNYPLEVGKHILTFDPDSGSIYQRLLESGVDINYATRTIDAIPAEKDDADLLGIAPGTPMLRVRRRAFTLDGTPIEASDDRYIGTVANFTITATRGNPAPATLMASSTEDHSAEDHPVDSPNAHSA</sequence>
<dbReference type="SUPFAM" id="SSF64288">
    <property type="entry name" value="Chorismate lyase-like"/>
    <property type="match status" value="1"/>
</dbReference>
<name>A0AAV5G8N5_CORAM</name>
<evidence type="ECO:0000256" key="4">
    <source>
        <dbReference type="SAM" id="MobiDB-lite"/>
    </source>
</evidence>
<evidence type="ECO:0000256" key="3">
    <source>
        <dbReference type="ARBA" id="ARBA00023163"/>
    </source>
</evidence>
<dbReference type="CDD" id="cd07377">
    <property type="entry name" value="WHTH_GntR"/>
    <property type="match status" value="1"/>
</dbReference>
<dbReference type="Gene3D" id="1.10.10.10">
    <property type="entry name" value="Winged helix-like DNA-binding domain superfamily/Winged helix DNA-binding domain"/>
    <property type="match status" value="1"/>
</dbReference>
<dbReference type="AlphaFoldDB" id="A0AAV5G8N5"/>
<dbReference type="Gene3D" id="3.40.1410.10">
    <property type="entry name" value="Chorismate lyase-like"/>
    <property type="match status" value="1"/>
</dbReference>
<feature type="domain" description="HTH gntR-type" evidence="5">
    <location>
        <begin position="4"/>
        <end position="72"/>
    </location>
</feature>
<comment type="caution">
    <text evidence="6">The sequence shown here is derived from an EMBL/GenBank/DDBJ whole genome shotgun (WGS) entry which is preliminary data.</text>
</comment>
<organism evidence="6 7">
    <name type="scientific">Corynebacterium ammoniagenes</name>
    <name type="common">Brevibacterium ammoniagenes</name>
    <dbReference type="NCBI Taxonomy" id="1697"/>
    <lineage>
        <taxon>Bacteria</taxon>
        <taxon>Bacillati</taxon>
        <taxon>Actinomycetota</taxon>
        <taxon>Actinomycetes</taxon>
        <taxon>Mycobacteriales</taxon>
        <taxon>Corynebacteriaceae</taxon>
        <taxon>Corynebacterium</taxon>
    </lineage>
</organism>
<dbReference type="InterPro" id="IPR011663">
    <property type="entry name" value="UTRA"/>
</dbReference>
<dbReference type="GO" id="GO:0045892">
    <property type="term" value="P:negative regulation of DNA-templated transcription"/>
    <property type="evidence" value="ECO:0007669"/>
    <property type="project" value="TreeGrafter"/>
</dbReference>
<reference evidence="6" key="1">
    <citation type="submission" date="2021-12" db="EMBL/GenBank/DDBJ databases">
        <title>Draft genome sequence of Corynebacterium ammoniagenes strain T-723.</title>
        <authorList>
            <person name="Matsuzawa M."/>
            <person name="Hiratani M."/>
            <person name="Abe I."/>
            <person name="Tsuji Y."/>
            <person name="Nakamura J."/>
        </authorList>
    </citation>
    <scope>NUCLEOTIDE SEQUENCE</scope>
    <source>
        <strain evidence="6">T-723</strain>
    </source>
</reference>